<proteinExistence type="predicted"/>
<gene>
    <name evidence="1" type="ORF">TCEB3V08_LOCUS9637</name>
</gene>
<accession>A0A7R9D5R9</accession>
<protein>
    <submittedName>
        <fullName evidence="1">Uncharacterized protein</fullName>
    </submittedName>
</protein>
<organism evidence="1">
    <name type="scientific">Timema cristinae</name>
    <name type="common">Walking stick</name>
    <dbReference type="NCBI Taxonomy" id="61476"/>
    <lineage>
        <taxon>Eukaryota</taxon>
        <taxon>Metazoa</taxon>
        <taxon>Ecdysozoa</taxon>
        <taxon>Arthropoda</taxon>
        <taxon>Hexapoda</taxon>
        <taxon>Insecta</taxon>
        <taxon>Pterygota</taxon>
        <taxon>Neoptera</taxon>
        <taxon>Polyneoptera</taxon>
        <taxon>Phasmatodea</taxon>
        <taxon>Timematodea</taxon>
        <taxon>Timematoidea</taxon>
        <taxon>Timematidae</taxon>
        <taxon>Timema</taxon>
    </lineage>
</organism>
<sequence length="23" mass="2731">MFKKKFPSLSSLGDYFLVTPRIR</sequence>
<dbReference type="AlphaFoldDB" id="A0A7R9D5R9"/>
<name>A0A7R9D5R9_TIMCR</name>
<dbReference type="EMBL" id="OC320707">
    <property type="protein sequence ID" value="CAD7408659.1"/>
    <property type="molecule type" value="Genomic_DNA"/>
</dbReference>
<evidence type="ECO:0000313" key="1">
    <source>
        <dbReference type="EMBL" id="CAD7408659.1"/>
    </source>
</evidence>
<reference evidence="1" key="1">
    <citation type="submission" date="2020-11" db="EMBL/GenBank/DDBJ databases">
        <authorList>
            <person name="Tran Van P."/>
        </authorList>
    </citation>
    <scope>NUCLEOTIDE SEQUENCE</scope>
</reference>